<dbReference type="SMART" id="SM00333">
    <property type="entry name" value="TUDOR"/>
    <property type="match status" value="2"/>
</dbReference>
<evidence type="ECO:0000313" key="2">
    <source>
        <dbReference type="EMBL" id="KAL3403992.1"/>
    </source>
</evidence>
<reference evidence="2 3" key="1">
    <citation type="journal article" date="2024" name="bioRxiv">
        <title>A reference genome for Trichogramma kaykai: A tiny desert-dwelling parasitoid wasp with competing sex-ratio distorters.</title>
        <authorList>
            <person name="Culotta J."/>
            <person name="Lindsey A.R."/>
        </authorList>
    </citation>
    <scope>NUCLEOTIDE SEQUENCE [LARGE SCALE GENOMIC DNA]</scope>
    <source>
        <strain evidence="2 3">KSX58</strain>
    </source>
</reference>
<dbReference type="Gene3D" id="2.30.30.140">
    <property type="match status" value="2"/>
</dbReference>
<dbReference type="SUPFAM" id="SSF63748">
    <property type="entry name" value="Tudor/PWWP/MBT"/>
    <property type="match status" value="2"/>
</dbReference>
<keyword evidence="3" id="KW-1185">Reference proteome</keyword>
<comment type="caution">
    <text evidence="2">The sequence shown here is derived from an EMBL/GenBank/DDBJ whole genome shotgun (WGS) entry which is preliminary data.</text>
</comment>
<evidence type="ECO:0000313" key="3">
    <source>
        <dbReference type="Proteomes" id="UP001627154"/>
    </source>
</evidence>
<name>A0ABD2XGL3_9HYME</name>
<protein>
    <recommendedName>
        <fullName evidence="1">Tudor domain-containing protein</fullName>
    </recommendedName>
</protein>
<dbReference type="Pfam" id="PF00567">
    <property type="entry name" value="TUDOR"/>
    <property type="match status" value="2"/>
</dbReference>
<evidence type="ECO:0000259" key="1">
    <source>
        <dbReference type="PROSITE" id="PS50304"/>
    </source>
</evidence>
<organism evidence="2 3">
    <name type="scientific">Trichogramma kaykai</name>
    <dbReference type="NCBI Taxonomy" id="54128"/>
    <lineage>
        <taxon>Eukaryota</taxon>
        <taxon>Metazoa</taxon>
        <taxon>Ecdysozoa</taxon>
        <taxon>Arthropoda</taxon>
        <taxon>Hexapoda</taxon>
        <taxon>Insecta</taxon>
        <taxon>Pterygota</taxon>
        <taxon>Neoptera</taxon>
        <taxon>Endopterygota</taxon>
        <taxon>Hymenoptera</taxon>
        <taxon>Apocrita</taxon>
        <taxon>Proctotrupomorpha</taxon>
        <taxon>Chalcidoidea</taxon>
        <taxon>Trichogrammatidae</taxon>
        <taxon>Trichogramma</taxon>
    </lineage>
</organism>
<dbReference type="Proteomes" id="UP001627154">
    <property type="component" value="Unassembled WGS sequence"/>
</dbReference>
<dbReference type="GO" id="GO:0005737">
    <property type="term" value="C:cytoplasm"/>
    <property type="evidence" value="ECO:0007669"/>
    <property type="project" value="UniProtKB-ARBA"/>
</dbReference>
<dbReference type="PROSITE" id="PS50304">
    <property type="entry name" value="TUDOR"/>
    <property type="match status" value="1"/>
</dbReference>
<dbReference type="InterPro" id="IPR035437">
    <property type="entry name" value="SNase_OB-fold_sf"/>
</dbReference>
<proteinExistence type="predicted"/>
<dbReference type="Gene3D" id="2.40.50.90">
    <property type="match status" value="3"/>
</dbReference>
<dbReference type="AlphaFoldDB" id="A0ABD2XGL3"/>
<sequence length="577" mass="67329">MDKKISIPMYDPDILQFEEFWIRVTAANNSKDIKGIILDDIHIKNMNKLSKEMKIYYNSEDAEVDKFVIGNYYAVFDDQWHRVKCLNCDFHRKIASVFFVDRGDNDDFPFTELQILPPKFCQMPAQFVSLSMNNLEIFYDHELMEKFMNDYFENQDVYVKVVKKNNYSDVPILSSQFFVEDEEMNLNEIILKQILDSMDLNKITKEGALHVAKISHVEENNLFMQINNKAFEYLNRLLEKAVLQIQNNHNINQSQIKIFQLEKLYLVNSSKENVDRKDLISIQDISEILDIFPKQAIEVKLHTVSPKLLHDEVIEYLQQLAKCSDPFLVKIIDHQQDVPIVQLCKRGENNQIISINDILPFETPLQFFHLKYPSKNINFKLLELPEDGSYFDVHITMASRPDDITIQLLCNLFKLKRMTIDLTESCESFSGTHLQSDDIHVGNAYAALNIEDDTWFRAYVYKRISQSAFAVFSVDYGDYRIVRLDDLLPLPDNFCEIPCQAVKGRLARVSNEIVKNWSAIESLKLNDLIVSKNFVAHITDREFNSFTVNKVVLNLELINTSTEEDININEVIESWMN</sequence>
<dbReference type="PANTHER" id="PTHR22948">
    <property type="entry name" value="TUDOR DOMAIN CONTAINING PROTEIN"/>
    <property type="match status" value="1"/>
</dbReference>
<feature type="domain" description="Tudor" evidence="1">
    <location>
        <begin position="438"/>
        <end position="497"/>
    </location>
</feature>
<dbReference type="EMBL" id="JBJJXI010000027">
    <property type="protein sequence ID" value="KAL3403992.1"/>
    <property type="molecule type" value="Genomic_DNA"/>
</dbReference>
<accession>A0ABD2XGL3</accession>
<gene>
    <name evidence="2" type="ORF">TKK_003384</name>
</gene>
<dbReference type="PANTHER" id="PTHR22948:SF76">
    <property type="entry name" value="FI20010P1-RELATED"/>
    <property type="match status" value="1"/>
</dbReference>
<dbReference type="InterPro" id="IPR002999">
    <property type="entry name" value="Tudor"/>
</dbReference>
<dbReference type="InterPro" id="IPR050621">
    <property type="entry name" value="Tudor_domain_containing"/>
</dbReference>